<evidence type="ECO:0000313" key="3">
    <source>
        <dbReference type="EMBL" id="GMG84473.1"/>
    </source>
</evidence>
<evidence type="ECO:0000256" key="1">
    <source>
        <dbReference type="SAM" id="MobiDB-lite"/>
    </source>
</evidence>
<dbReference type="EMBL" id="BSYI01000036">
    <property type="protein sequence ID" value="GMG84473.1"/>
    <property type="molecule type" value="Genomic_DNA"/>
</dbReference>
<accession>A0ABQ6LRQ4</accession>
<sequence>MKTLALPVLVLALAAFAMPAAACPWSSQETTEKPKEEAVDPAT</sequence>
<keyword evidence="2" id="KW-0732">Signal</keyword>
<dbReference type="Proteomes" id="UP001239909">
    <property type="component" value="Unassembled WGS sequence"/>
</dbReference>
<comment type="caution">
    <text evidence="3">The sequence shown here is derived from an EMBL/GenBank/DDBJ whole genome shotgun (WGS) entry which is preliminary data.</text>
</comment>
<feature type="chain" id="PRO_5046496156" evidence="2">
    <location>
        <begin position="23"/>
        <end position="43"/>
    </location>
</feature>
<feature type="signal peptide" evidence="2">
    <location>
        <begin position="1"/>
        <end position="22"/>
    </location>
</feature>
<feature type="compositionally biased region" description="Basic and acidic residues" evidence="1">
    <location>
        <begin position="30"/>
        <end position="43"/>
    </location>
</feature>
<proteinExistence type="predicted"/>
<reference evidence="3 4" key="1">
    <citation type="submission" date="2023-04" db="EMBL/GenBank/DDBJ databases">
        <title>Marinoamorphus aggregata gen. nov., sp. Nov., isolate from tissue of brittle star Ophioplocus japonicus.</title>
        <authorList>
            <person name="Kawano K."/>
            <person name="Sawayama S."/>
            <person name="Nakagawa S."/>
        </authorList>
    </citation>
    <scope>NUCLEOTIDE SEQUENCE [LARGE SCALE GENOMIC DNA]</scope>
    <source>
        <strain evidence="3 4">NKW23</strain>
    </source>
</reference>
<protein>
    <submittedName>
        <fullName evidence="3">Uncharacterized protein</fullName>
    </submittedName>
</protein>
<evidence type="ECO:0000256" key="2">
    <source>
        <dbReference type="SAM" id="SignalP"/>
    </source>
</evidence>
<feature type="region of interest" description="Disordered" evidence="1">
    <location>
        <begin position="24"/>
        <end position="43"/>
    </location>
</feature>
<name>A0ABQ6LRQ4_9RHOB</name>
<organism evidence="3 4">
    <name type="scientific">Paralimibaculum aggregatum</name>
    <dbReference type="NCBI Taxonomy" id="3036245"/>
    <lineage>
        <taxon>Bacteria</taxon>
        <taxon>Pseudomonadati</taxon>
        <taxon>Pseudomonadota</taxon>
        <taxon>Alphaproteobacteria</taxon>
        <taxon>Rhodobacterales</taxon>
        <taxon>Paracoccaceae</taxon>
        <taxon>Paralimibaculum</taxon>
    </lineage>
</organism>
<dbReference type="RefSeq" id="WP_285673519.1">
    <property type="nucleotide sequence ID" value="NZ_BSYI01000036.1"/>
</dbReference>
<gene>
    <name evidence="3" type="ORF">LNKW23_36890</name>
</gene>
<evidence type="ECO:0000313" key="4">
    <source>
        <dbReference type="Proteomes" id="UP001239909"/>
    </source>
</evidence>
<keyword evidence="4" id="KW-1185">Reference proteome</keyword>